<dbReference type="PROSITE" id="PS50929">
    <property type="entry name" value="ABC_TM1F"/>
    <property type="match status" value="1"/>
</dbReference>
<dbReference type="GO" id="GO:0015421">
    <property type="term" value="F:ABC-type oligopeptide transporter activity"/>
    <property type="evidence" value="ECO:0007669"/>
    <property type="project" value="TreeGrafter"/>
</dbReference>
<feature type="transmembrane region" description="Helical" evidence="9">
    <location>
        <begin position="414"/>
        <end position="436"/>
    </location>
</feature>
<evidence type="ECO:0000256" key="4">
    <source>
        <dbReference type="ARBA" id="ARBA00022692"/>
    </source>
</evidence>
<evidence type="ECO:0000259" key="10">
    <source>
        <dbReference type="PROSITE" id="PS50893"/>
    </source>
</evidence>
<keyword evidence="2" id="KW-0813">Transport</keyword>
<comment type="subcellular location">
    <subcellularLocation>
        <location evidence="1">Cell membrane</location>
        <topology evidence="1">Multi-pass membrane protein</topology>
    </subcellularLocation>
</comment>
<dbReference type="PANTHER" id="PTHR43394:SF1">
    <property type="entry name" value="ATP-BINDING CASSETTE SUB-FAMILY B MEMBER 10, MITOCHONDRIAL"/>
    <property type="match status" value="1"/>
</dbReference>
<evidence type="ECO:0000256" key="1">
    <source>
        <dbReference type="ARBA" id="ARBA00004651"/>
    </source>
</evidence>
<keyword evidence="7 9" id="KW-1133">Transmembrane helix</keyword>
<dbReference type="GO" id="GO:0016887">
    <property type="term" value="F:ATP hydrolysis activity"/>
    <property type="evidence" value="ECO:0007669"/>
    <property type="project" value="InterPro"/>
</dbReference>
<keyword evidence="4 9" id="KW-0812">Transmembrane</keyword>
<dbReference type="GO" id="GO:0005886">
    <property type="term" value="C:plasma membrane"/>
    <property type="evidence" value="ECO:0007669"/>
    <property type="project" value="UniProtKB-SubCell"/>
</dbReference>
<dbReference type="InterPro" id="IPR003593">
    <property type="entry name" value="AAA+_ATPase"/>
</dbReference>
<dbReference type="Gene3D" id="1.20.1560.10">
    <property type="entry name" value="ABC transporter type 1, transmembrane domain"/>
    <property type="match status" value="1"/>
</dbReference>
<dbReference type="PROSITE" id="PS50893">
    <property type="entry name" value="ABC_TRANSPORTER_2"/>
    <property type="match status" value="1"/>
</dbReference>
<keyword evidence="5" id="KW-0547">Nucleotide-binding</keyword>
<gene>
    <name evidence="12" type="ORF">GJ700_31150</name>
</gene>
<dbReference type="InterPro" id="IPR017871">
    <property type="entry name" value="ABC_transporter-like_CS"/>
</dbReference>
<dbReference type="InterPro" id="IPR003439">
    <property type="entry name" value="ABC_transporter-like_ATP-bd"/>
</dbReference>
<dbReference type="PANTHER" id="PTHR43394">
    <property type="entry name" value="ATP-DEPENDENT PERMEASE MDL1, MITOCHONDRIAL"/>
    <property type="match status" value="1"/>
</dbReference>
<dbReference type="AlphaFoldDB" id="A0A7X2IUH4"/>
<keyword evidence="6 12" id="KW-0067">ATP-binding</keyword>
<feature type="domain" description="ABC transmembrane type-1" evidence="11">
    <location>
        <begin position="186"/>
        <end position="474"/>
    </location>
</feature>
<dbReference type="PROSITE" id="PS00211">
    <property type="entry name" value="ABC_TRANSPORTER_1"/>
    <property type="match status" value="1"/>
</dbReference>
<keyword evidence="8 9" id="KW-0472">Membrane</keyword>
<dbReference type="Proteomes" id="UP000446768">
    <property type="component" value="Unassembled WGS sequence"/>
</dbReference>
<sequence length="760" mass="84821">MITTQLSSELSHTELPEVWRPEVQLQLATGENVLSALEVDLDARLHFAKGLVLLTERRIMARAPGETVWQSWPYTHDLTLKLHDHAGVGHLELVNHQQRVASWRFTLGQNLLAIRLSEKFVALRDSCVTGRPMAQHDDHICPTCKAPLEPDQDECPICTKVVHTPPSTWTLFRLWRFAKPYRWPLLAGFSLMLLSTGAHMIPPYLTMPLMDNVLIPYQNGAPVNTELVWLYMSGLFGSALLAWILGWGKTYVLALVSERIGADLRTNTYEHLLKLSLEYFGGKRTGDLMSRIGSESDRICVFLSLHLLDFASDVLMIVMTGVILVSIDPMLAAISLLPLPFIAWMIHLVRDKLRTGFEKIDRVWGEVTNVLADTIPGIRVVKAFAQESREANRFRVANKHNLAVNDKLNKVWSLFSPTVSFLTELGLLVIWVFGIWQVSKQHITVGVLTAFVTYSSRFYGRLDSMSRIVSVTQKSASAAKRIFDILDHVSSVPEPANPVKLAKVQGHIALREVGFRYGNRAVNRGININIKAGEMVGLVGHSGSGKSTLVNLICRFYDVSEGAILLDGVDIRTLAVSDYRRNIGLVLQEPFLFFGTIAENIAYGRPDATREQIIAAARAAHAHEFILRLPQGYDSMVGERGQGLSGGERQRISIARALLIDPPILILDEATASVDSETEKEIQKALDNLVTGRTTIAIAHRLSTLQKADRLVVLDRGKVVEEGGHDELMAQEGAYYRLYQAQARNVDTDLDDATRKRHDD</sequence>
<dbReference type="SUPFAM" id="SSF52540">
    <property type="entry name" value="P-loop containing nucleoside triphosphate hydrolases"/>
    <property type="match status" value="1"/>
</dbReference>
<feature type="transmembrane region" description="Helical" evidence="9">
    <location>
        <begin position="183"/>
        <end position="207"/>
    </location>
</feature>
<accession>A0A7X2IUH4</accession>
<evidence type="ECO:0000259" key="11">
    <source>
        <dbReference type="PROSITE" id="PS50929"/>
    </source>
</evidence>
<feature type="transmembrane region" description="Helical" evidence="9">
    <location>
        <begin position="330"/>
        <end position="349"/>
    </location>
</feature>
<dbReference type="InterPro" id="IPR036640">
    <property type="entry name" value="ABC1_TM_sf"/>
</dbReference>
<feature type="transmembrane region" description="Helical" evidence="9">
    <location>
        <begin position="227"/>
        <end position="247"/>
    </location>
</feature>
<dbReference type="SMART" id="SM00382">
    <property type="entry name" value="AAA"/>
    <property type="match status" value="1"/>
</dbReference>
<feature type="domain" description="ABC transporter" evidence="10">
    <location>
        <begin position="508"/>
        <end position="741"/>
    </location>
</feature>
<evidence type="ECO:0000256" key="3">
    <source>
        <dbReference type="ARBA" id="ARBA00022475"/>
    </source>
</evidence>
<organism evidence="12 13">
    <name type="scientific">Pseudoduganella rivuli</name>
    <dbReference type="NCBI Taxonomy" id="2666085"/>
    <lineage>
        <taxon>Bacteria</taxon>
        <taxon>Pseudomonadati</taxon>
        <taxon>Pseudomonadota</taxon>
        <taxon>Betaproteobacteria</taxon>
        <taxon>Burkholderiales</taxon>
        <taxon>Oxalobacteraceae</taxon>
        <taxon>Telluria group</taxon>
        <taxon>Pseudoduganella</taxon>
    </lineage>
</organism>
<dbReference type="Pfam" id="PF00664">
    <property type="entry name" value="ABC_membrane"/>
    <property type="match status" value="1"/>
</dbReference>
<evidence type="ECO:0000256" key="7">
    <source>
        <dbReference type="ARBA" id="ARBA00022989"/>
    </source>
</evidence>
<dbReference type="FunFam" id="3.40.50.300:FF:000287">
    <property type="entry name" value="Multidrug ABC transporter ATP-binding protein"/>
    <property type="match status" value="1"/>
</dbReference>
<evidence type="ECO:0000256" key="8">
    <source>
        <dbReference type="ARBA" id="ARBA00023136"/>
    </source>
</evidence>
<evidence type="ECO:0000313" key="12">
    <source>
        <dbReference type="EMBL" id="MRV76175.1"/>
    </source>
</evidence>
<name>A0A7X2IUH4_9BURK</name>
<comment type="caution">
    <text evidence="12">The sequence shown here is derived from an EMBL/GenBank/DDBJ whole genome shotgun (WGS) entry which is preliminary data.</text>
</comment>
<dbReference type="GO" id="GO:0005524">
    <property type="term" value="F:ATP binding"/>
    <property type="evidence" value="ECO:0007669"/>
    <property type="project" value="UniProtKB-KW"/>
</dbReference>
<evidence type="ECO:0000256" key="5">
    <source>
        <dbReference type="ARBA" id="ARBA00022741"/>
    </source>
</evidence>
<dbReference type="Gene3D" id="3.40.50.300">
    <property type="entry name" value="P-loop containing nucleotide triphosphate hydrolases"/>
    <property type="match status" value="1"/>
</dbReference>
<keyword evidence="13" id="KW-1185">Reference proteome</keyword>
<dbReference type="RefSeq" id="WP_154381425.1">
    <property type="nucleotide sequence ID" value="NZ_WKJJ01000028.1"/>
</dbReference>
<dbReference type="InterPro" id="IPR039421">
    <property type="entry name" value="Type_1_exporter"/>
</dbReference>
<feature type="transmembrane region" description="Helical" evidence="9">
    <location>
        <begin position="299"/>
        <end position="324"/>
    </location>
</feature>
<dbReference type="Pfam" id="PF00005">
    <property type="entry name" value="ABC_tran"/>
    <property type="match status" value="1"/>
</dbReference>
<keyword evidence="3" id="KW-1003">Cell membrane</keyword>
<evidence type="ECO:0000256" key="6">
    <source>
        <dbReference type="ARBA" id="ARBA00022840"/>
    </source>
</evidence>
<dbReference type="InterPro" id="IPR027417">
    <property type="entry name" value="P-loop_NTPase"/>
</dbReference>
<dbReference type="EMBL" id="WKJJ01000028">
    <property type="protein sequence ID" value="MRV76175.1"/>
    <property type="molecule type" value="Genomic_DNA"/>
</dbReference>
<evidence type="ECO:0000313" key="13">
    <source>
        <dbReference type="Proteomes" id="UP000446768"/>
    </source>
</evidence>
<evidence type="ECO:0000256" key="9">
    <source>
        <dbReference type="SAM" id="Phobius"/>
    </source>
</evidence>
<dbReference type="CDD" id="cd18563">
    <property type="entry name" value="ABC_6TM_exporter_like"/>
    <property type="match status" value="1"/>
</dbReference>
<proteinExistence type="predicted"/>
<dbReference type="InterPro" id="IPR011527">
    <property type="entry name" value="ABC1_TM_dom"/>
</dbReference>
<evidence type="ECO:0000256" key="2">
    <source>
        <dbReference type="ARBA" id="ARBA00022448"/>
    </source>
</evidence>
<dbReference type="SUPFAM" id="SSF90123">
    <property type="entry name" value="ABC transporter transmembrane region"/>
    <property type="match status" value="1"/>
</dbReference>
<protein>
    <submittedName>
        <fullName evidence="12">ATP-binding cassette domain-containing protein</fullName>
    </submittedName>
</protein>
<reference evidence="12 13" key="1">
    <citation type="submission" date="2019-11" db="EMBL/GenBank/DDBJ databases">
        <title>Novel species isolated from a subtropical stream in China.</title>
        <authorList>
            <person name="Lu H."/>
        </authorList>
    </citation>
    <scope>NUCLEOTIDE SEQUENCE [LARGE SCALE GENOMIC DNA]</scope>
    <source>
        <strain evidence="12 13">FT92W</strain>
    </source>
</reference>